<name>A0A2V5HNJ9_9EURO</name>
<gene>
    <name evidence="2" type="ORF">BP00DRAFT_102671</name>
</gene>
<evidence type="ECO:0000256" key="1">
    <source>
        <dbReference type="SAM" id="Phobius"/>
    </source>
</evidence>
<accession>A0A2V5HNJ9</accession>
<organism evidence="2 3">
    <name type="scientific">Aspergillus indologenus CBS 114.80</name>
    <dbReference type="NCBI Taxonomy" id="1450541"/>
    <lineage>
        <taxon>Eukaryota</taxon>
        <taxon>Fungi</taxon>
        <taxon>Dikarya</taxon>
        <taxon>Ascomycota</taxon>
        <taxon>Pezizomycotina</taxon>
        <taxon>Eurotiomycetes</taxon>
        <taxon>Eurotiomycetidae</taxon>
        <taxon>Eurotiales</taxon>
        <taxon>Aspergillaceae</taxon>
        <taxon>Aspergillus</taxon>
        <taxon>Aspergillus subgen. Circumdati</taxon>
    </lineage>
</organism>
<reference evidence="2 3" key="1">
    <citation type="submission" date="2018-02" db="EMBL/GenBank/DDBJ databases">
        <title>The genomes of Aspergillus section Nigri reveals drivers in fungal speciation.</title>
        <authorList>
            <consortium name="DOE Joint Genome Institute"/>
            <person name="Vesth T.C."/>
            <person name="Nybo J."/>
            <person name="Theobald S."/>
            <person name="Brandl J."/>
            <person name="Frisvad J.C."/>
            <person name="Nielsen K.F."/>
            <person name="Lyhne E.K."/>
            <person name="Kogle M.E."/>
            <person name="Kuo A."/>
            <person name="Riley R."/>
            <person name="Clum A."/>
            <person name="Nolan M."/>
            <person name="Lipzen A."/>
            <person name="Salamov A."/>
            <person name="Henrissat B."/>
            <person name="Wiebenga A."/>
            <person name="De vries R.P."/>
            <person name="Grigoriev I.V."/>
            <person name="Mortensen U.H."/>
            <person name="Andersen M.R."/>
            <person name="Baker S.E."/>
        </authorList>
    </citation>
    <scope>NUCLEOTIDE SEQUENCE [LARGE SCALE GENOMIC DNA]</scope>
    <source>
        <strain evidence="2 3">CBS 114.80</strain>
    </source>
</reference>
<evidence type="ECO:0000313" key="3">
    <source>
        <dbReference type="Proteomes" id="UP000248817"/>
    </source>
</evidence>
<proteinExistence type="predicted"/>
<keyword evidence="3" id="KW-1185">Reference proteome</keyword>
<dbReference type="EMBL" id="KZ825650">
    <property type="protein sequence ID" value="PYI25381.1"/>
    <property type="molecule type" value="Genomic_DNA"/>
</dbReference>
<keyword evidence="1" id="KW-0472">Membrane</keyword>
<keyword evidence="1" id="KW-1133">Transmembrane helix</keyword>
<evidence type="ECO:0000313" key="2">
    <source>
        <dbReference type="EMBL" id="PYI25381.1"/>
    </source>
</evidence>
<dbReference type="AlphaFoldDB" id="A0A2V5HNJ9"/>
<protein>
    <submittedName>
        <fullName evidence="2">Uncharacterized protein</fullName>
    </submittedName>
</protein>
<feature type="transmembrane region" description="Helical" evidence="1">
    <location>
        <begin position="155"/>
        <end position="182"/>
    </location>
</feature>
<dbReference type="Proteomes" id="UP000248817">
    <property type="component" value="Unassembled WGS sequence"/>
</dbReference>
<sequence>MSGCKERAKERHSERGSDRVESGRFQVLSMRFSPGHFAYFPFWANFSNVTGVSLSLCVSFPRICHLICYSRFVLIVIVDYIMIQLKLCQDLMPLQIKSPRQQQAGRKENVYRERYNKSGYFRGRASRKATSSPCHPPTVCSPTSYTSVSGCDLRLYRLIISCFGGVLLTLYFLLLTIFLIIIKSVSQSPKSHSTRRKDVTL</sequence>
<keyword evidence="1" id="KW-0812">Transmembrane</keyword>